<feature type="compositionally biased region" description="Polar residues" evidence="1">
    <location>
        <begin position="229"/>
        <end position="249"/>
    </location>
</feature>
<gene>
    <name evidence="3" type="ORF">PAHAL_9G070200</name>
</gene>
<dbReference type="Proteomes" id="UP000243499">
    <property type="component" value="Chromosome 9"/>
</dbReference>
<name>A0A2S3IHM8_9POAL</name>
<reference evidence="3" key="1">
    <citation type="submission" date="2018-04" db="EMBL/GenBank/DDBJ databases">
        <title>WGS assembly of Panicum hallii.</title>
        <authorList>
            <person name="Lovell J."/>
            <person name="Jenkins J."/>
            <person name="Lowry D."/>
            <person name="Mamidi S."/>
            <person name="Sreedasyam A."/>
            <person name="Weng X."/>
            <person name="Barry K."/>
            <person name="Bonette J."/>
            <person name="Campitelli B."/>
            <person name="Daum C."/>
            <person name="Gordon S."/>
            <person name="Gould B."/>
            <person name="Lipzen A."/>
            <person name="Macqueen A."/>
            <person name="Palacio-Mejia J."/>
            <person name="Plott C."/>
            <person name="Shakirov E."/>
            <person name="Shu S."/>
            <person name="Yoshinaga Y."/>
            <person name="Zane M."/>
            <person name="Rokhsar D."/>
            <person name="Grimwood J."/>
            <person name="Schmutz J."/>
            <person name="Juenger T."/>
        </authorList>
    </citation>
    <scope>NUCLEOTIDE SEQUENCE [LARGE SCALE GENOMIC DNA]</scope>
    <source>
        <strain evidence="3">FIL2</strain>
    </source>
</reference>
<feature type="compositionally biased region" description="Polar residues" evidence="1">
    <location>
        <begin position="160"/>
        <end position="173"/>
    </location>
</feature>
<keyword evidence="2" id="KW-0472">Membrane</keyword>
<sequence length="259" mass="26917">MLRQSSSRSHRSKKLRPSHSLQVFLFVAVGIWIVYQLTHSYGKRRVVAVETDGRGGEPARRRLGRKGSVDFAAGQASLDDIVGVGDGSDLGRGADSSDDPLSKSGDDEDDDPEEAGEDDGVDSDAEDGLAADEDYDDRDLQSQNGSGEDEVKTAHGEPQNRLSTSIVPPVNATDTAQGGVAVLLANATGRAADGTALTLNGSAPKNTSSVDLSSLHARETAGDIGHKVQANSGSPGENQNLQIDRNGTPDSVAGHGTSS</sequence>
<dbReference type="AlphaFoldDB" id="A0A2S3IHM8"/>
<dbReference type="EMBL" id="CM008054">
    <property type="protein sequence ID" value="PAN44786.1"/>
    <property type="molecule type" value="Genomic_DNA"/>
</dbReference>
<feature type="transmembrane region" description="Helical" evidence="2">
    <location>
        <begin position="21"/>
        <end position="38"/>
    </location>
</feature>
<accession>A0A2S3IHM8</accession>
<evidence type="ECO:0000256" key="2">
    <source>
        <dbReference type="SAM" id="Phobius"/>
    </source>
</evidence>
<keyword evidence="2" id="KW-1133">Transmembrane helix</keyword>
<protein>
    <submittedName>
        <fullName evidence="3">Uncharacterized protein</fullName>
    </submittedName>
</protein>
<dbReference type="PANTHER" id="PTHR33700:SF4">
    <property type="entry name" value="MYB-LIKE PROTEIN X"/>
    <property type="match status" value="1"/>
</dbReference>
<feature type="region of interest" description="Disordered" evidence="1">
    <location>
        <begin position="195"/>
        <end position="259"/>
    </location>
</feature>
<feature type="compositionally biased region" description="Basic and acidic residues" evidence="1">
    <location>
        <begin position="216"/>
        <end position="226"/>
    </location>
</feature>
<evidence type="ECO:0000313" key="3">
    <source>
        <dbReference type="EMBL" id="PAN44786.1"/>
    </source>
</evidence>
<feature type="compositionally biased region" description="Acidic residues" evidence="1">
    <location>
        <begin position="106"/>
        <end position="137"/>
    </location>
</feature>
<dbReference type="Gramene" id="PAN44786">
    <property type="protein sequence ID" value="PAN44786"/>
    <property type="gene ID" value="PAHAL_9G070200"/>
</dbReference>
<organism evidence="3">
    <name type="scientific">Panicum hallii</name>
    <dbReference type="NCBI Taxonomy" id="206008"/>
    <lineage>
        <taxon>Eukaryota</taxon>
        <taxon>Viridiplantae</taxon>
        <taxon>Streptophyta</taxon>
        <taxon>Embryophyta</taxon>
        <taxon>Tracheophyta</taxon>
        <taxon>Spermatophyta</taxon>
        <taxon>Magnoliopsida</taxon>
        <taxon>Liliopsida</taxon>
        <taxon>Poales</taxon>
        <taxon>Poaceae</taxon>
        <taxon>PACMAD clade</taxon>
        <taxon>Panicoideae</taxon>
        <taxon>Panicodae</taxon>
        <taxon>Paniceae</taxon>
        <taxon>Panicinae</taxon>
        <taxon>Panicum</taxon>
        <taxon>Panicum sect. Panicum</taxon>
    </lineage>
</organism>
<proteinExistence type="predicted"/>
<keyword evidence="2" id="KW-0812">Transmembrane</keyword>
<feature type="compositionally biased region" description="Polar residues" evidence="1">
    <location>
        <begin position="197"/>
        <end position="212"/>
    </location>
</feature>
<dbReference type="PANTHER" id="PTHR33700">
    <property type="entry name" value="MYB-LIKE PROTEIN X"/>
    <property type="match status" value="1"/>
</dbReference>
<evidence type="ECO:0000256" key="1">
    <source>
        <dbReference type="SAM" id="MobiDB-lite"/>
    </source>
</evidence>
<feature type="region of interest" description="Disordered" evidence="1">
    <location>
        <begin position="80"/>
        <end position="173"/>
    </location>
</feature>